<dbReference type="InterPro" id="IPR001701">
    <property type="entry name" value="Glyco_hydro_9"/>
</dbReference>
<dbReference type="SUPFAM" id="SSF81296">
    <property type="entry name" value="E set domains"/>
    <property type="match status" value="1"/>
</dbReference>
<dbReference type="InterPro" id="IPR004197">
    <property type="entry name" value="Cellulase_Ig-like"/>
</dbReference>
<dbReference type="STRING" id="1280941.HY2_10620"/>
<dbReference type="GO" id="GO:0008810">
    <property type="term" value="F:cellulase activity"/>
    <property type="evidence" value="ECO:0007669"/>
    <property type="project" value="UniProtKB-EC"/>
</dbReference>
<accession>A0A062U1Y2</accession>
<keyword evidence="7" id="KW-0732">Signal</keyword>
<keyword evidence="3 6" id="KW-0119">Carbohydrate metabolism</keyword>
<feature type="active site" evidence="6">
    <location>
        <position position="564"/>
    </location>
</feature>
<dbReference type="PROSITE" id="PS51257">
    <property type="entry name" value="PROKAR_LIPOPROTEIN"/>
    <property type="match status" value="1"/>
</dbReference>
<dbReference type="EMBL" id="AWFB01000078">
    <property type="protein sequence ID" value="RAN30691.1"/>
    <property type="molecule type" value="Genomic_DNA"/>
</dbReference>
<feature type="domain" description="Glycoside hydrolase family 9" evidence="8">
    <location>
        <begin position="153"/>
        <end position="634"/>
    </location>
</feature>
<keyword evidence="2 6" id="KW-0378">Hydrolase</keyword>
<evidence type="ECO:0000313" key="11">
    <source>
        <dbReference type="Proteomes" id="UP000249123"/>
    </source>
</evidence>
<dbReference type="InterPro" id="IPR018221">
    <property type="entry name" value="Glyco_hydro_9_His_AS"/>
</dbReference>
<evidence type="ECO:0000259" key="8">
    <source>
        <dbReference type="Pfam" id="PF00759"/>
    </source>
</evidence>
<keyword evidence="11" id="KW-1185">Reference proteome</keyword>
<organism evidence="10 11">
    <name type="scientific">Hyphomonas pacifica</name>
    <dbReference type="NCBI Taxonomy" id="1280941"/>
    <lineage>
        <taxon>Bacteria</taxon>
        <taxon>Pseudomonadati</taxon>
        <taxon>Pseudomonadota</taxon>
        <taxon>Alphaproteobacteria</taxon>
        <taxon>Hyphomonadales</taxon>
        <taxon>Hyphomonadaceae</taxon>
        <taxon>Hyphomonas</taxon>
    </lineage>
</organism>
<comment type="similarity">
    <text evidence="1 6 7">Belongs to the glycosyl hydrolase 9 (cellulase E) family.</text>
</comment>
<dbReference type="EC" id="3.2.1.4" evidence="7"/>
<evidence type="ECO:0000313" key="10">
    <source>
        <dbReference type="EMBL" id="RAN30691.1"/>
    </source>
</evidence>
<evidence type="ECO:0000256" key="7">
    <source>
        <dbReference type="RuleBase" id="RU361166"/>
    </source>
</evidence>
<dbReference type="RefSeq" id="WP_051594729.1">
    <property type="nucleotide sequence ID" value="NZ_AWFA01000011.1"/>
</dbReference>
<dbReference type="GO" id="GO:0030245">
    <property type="term" value="P:cellulose catabolic process"/>
    <property type="evidence" value="ECO:0007669"/>
    <property type="project" value="UniProtKB-KW"/>
</dbReference>
<keyword evidence="4 6" id="KW-0326">Glycosidase</keyword>
<evidence type="ECO:0000256" key="5">
    <source>
        <dbReference type="ARBA" id="ARBA00023326"/>
    </source>
</evidence>
<dbReference type="eggNOG" id="COG5297">
    <property type="taxonomic scope" value="Bacteria"/>
</dbReference>
<dbReference type="InterPro" id="IPR012341">
    <property type="entry name" value="6hp_glycosidase-like_sf"/>
</dbReference>
<dbReference type="PANTHER" id="PTHR22298">
    <property type="entry name" value="ENDO-1,4-BETA-GLUCANASE"/>
    <property type="match status" value="1"/>
</dbReference>
<feature type="chain" id="PRO_5036529168" description="Endoglucanase" evidence="7">
    <location>
        <begin position="20"/>
        <end position="645"/>
    </location>
</feature>
<evidence type="ECO:0000259" key="9">
    <source>
        <dbReference type="Pfam" id="PF02927"/>
    </source>
</evidence>
<dbReference type="PROSITE" id="PS00592">
    <property type="entry name" value="GH9_2"/>
    <property type="match status" value="1"/>
</dbReference>
<protein>
    <recommendedName>
        <fullName evidence="7">Endoglucanase</fullName>
        <ecNumber evidence="7">3.2.1.4</ecNumber>
    </recommendedName>
</protein>
<keyword evidence="5 6" id="KW-0624">Polysaccharide degradation</keyword>
<comment type="caution">
    <text evidence="10">The sequence shown here is derived from an EMBL/GenBank/DDBJ whole genome shotgun (WGS) entry which is preliminary data.</text>
</comment>
<dbReference type="SUPFAM" id="SSF48208">
    <property type="entry name" value="Six-hairpin glycosidases"/>
    <property type="match status" value="1"/>
</dbReference>
<evidence type="ECO:0000256" key="1">
    <source>
        <dbReference type="ARBA" id="ARBA00007072"/>
    </source>
</evidence>
<dbReference type="InterPro" id="IPR014756">
    <property type="entry name" value="Ig_E-set"/>
</dbReference>
<dbReference type="Gene3D" id="2.60.40.10">
    <property type="entry name" value="Immunoglobulins"/>
    <property type="match status" value="1"/>
</dbReference>
<dbReference type="AlphaFoldDB" id="A0A062U1Y2"/>
<comment type="catalytic activity">
    <reaction evidence="7">
        <text>Endohydrolysis of (1-&gt;4)-beta-D-glucosidic linkages in cellulose, lichenin and cereal beta-D-glucans.</text>
        <dbReference type="EC" id="3.2.1.4"/>
    </reaction>
</comment>
<dbReference type="Gene3D" id="1.50.10.10">
    <property type="match status" value="1"/>
</dbReference>
<dbReference type="InterPro" id="IPR013783">
    <property type="entry name" value="Ig-like_fold"/>
</dbReference>
<dbReference type="Pfam" id="PF00759">
    <property type="entry name" value="Glyco_hydro_9"/>
    <property type="match status" value="1"/>
</dbReference>
<dbReference type="OrthoDB" id="9808897at2"/>
<evidence type="ECO:0000256" key="3">
    <source>
        <dbReference type="ARBA" id="ARBA00023277"/>
    </source>
</evidence>
<sequence length="645" mass="69632">MFTFCRTGLTALASAVLLAACSTTTDTGGSQAAGASSNATATLVKTRKQEYLEAFNAPRGKVRATQTGIRPGYDFVGIAETDITYPLPWEIVTQNGAVVASGMTVPYGLHEGSGEPIHLIIAKDLTSRGKGFVLQVKNVGTSHPFDVSEDVFRNLKYDTLSYFYHNRAGMPIEAKYAGGKQLSRPAGHKDEVLTCFHGADKFGLEWPGCQYKLDVTGGWYDAGDHGKYVVDSGISVWTLLDAYERGTKGFADGEVNIPEAGNGVNDLLDEARYNLDFMLSMQVPENAHTAVLLGNVGSDLASAKPNVIDVSGMVHHKAGDTSWASFPLAPHLNTKPRALFPPSTAATLHLAAVGARCARVFRGIDDAYADKCLEASERAYAAAKRVPDAYAHDNFLGTGPFASNDLRGEFYWAAAELYVTTGEAGYRADVKSYQDKLDNWPLSSREEINWHDTEGLGIITLARFSPDAEMKTEAIEGLKATADGYASQIIHEGYQIPMNRGVWPWGSIGTLANRGLLLGTAYDLTGDTRYRNAALDLLDYILGRNPRDISYISGHGENAVKALHHRFWAGAYYPGYPLPPAGVVSGGPNNTNPAGPVSRAIIDQCHAQTCFADHNDAYELNGVGINIQAATFWLAAWADDIDRAN</sequence>
<dbReference type="Proteomes" id="UP000249123">
    <property type="component" value="Unassembled WGS sequence"/>
</dbReference>
<dbReference type="InterPro" id="IPR008928">
    <property type="entry name" value="6-hairpin_glycosidase_sf"/>
</dbReference>
<reference evidence="10 11" key="1">
    <citation type="submission" date="2013-04" db="EMBL/GenBank/DDBJ databases">
        <title>Hyphomonas sp. T24B3 Genome Sequencing.</title>
        <authorList>
            <person name="Lai Q."/>
            <person name="Shao Z."/>
        </authorList>
    </citation>
    <scope>NUCLEOTIDE SEQUENCE [LARGE SCALE GENOMIC DNA]</scope>
    <source>
        <strain evidence="10 11">T24B3</strain>
    </source>
</reference>
<feature type="domain" description="Cellulase Ig-like" evidence="9">
    <location>
        <begin position="61"/>
        <end position="140"/>
    </location>
</feature>
<gene>
    <name evidence="10" type="ORF">HY3_05955</name>
</gene>
<name>A0A062U1Y2_9PROT</name>
<dbReference type="Pfam" id="PF02927">
    <property type="entry name" value="CelD_N"/>
    <property type="match status" value="1"/>
</dbReference>
<evidence type="ECO:0000256" key="2">
    <source>
        <dbReference type="ARBA" id="ARBA00022801"/>
    </source>
</evidence>
<feature type="signal peptide" evidence="7">
    <location>
        <begin position="1"/>
        <end position="19"/>
    </location>
</feature>
<evidence type="ECO:0000256" key="4">
    <source>
        <dbReference type="ARBA" id="ARBA00023295"/>
    </source>
</evidence>
<keyword evidence="7" id="KW-0136">Cellulose degradation</keyword>
<proteinExistence type="inferred from homology"/>
<evidence type="ECO:0000256" key="6">
    <source>
        <dbReference type="PROSITE-ProRule" id="PRU10059"/>
    </source>
</evidence>